<evidence type="ECO:0000256" key="8">
    <source>
        <dbReference type="ARBA" id="ARBA00022737"/>
    </source>
</evidence>
<dbReference type="GO" id="GO:0016614">
    <property type="term" value="F:oxidoreductase activity, acting on CH-OH group of donors"/>
    <property type="evidence" value="ECO:0007669"/>
    <property type="project" value="InterPro"/>
</dbReference>
<dbReference type="Gene3D" id="1.10.760.10">
    <property type="entry name" value="Cytochrome c-like domain"/>
    <property type="match status" value="3"/>
</dbReference>
<comment type="caution">
    <text evidence="15">The sequence shown here is derived from an EMBL/GenBank/DDBJ whole genome shotgun (WGS) entry which is preliminary data.</text>
</comment>
<feature type="binding site" description="axial binding residue" evidence="13">
    <location>
        <position position="322"/>
    </location>
    <ligand>
        <name>heme c</name>
        <dbReference type="ChEBI" id="CHEBI:61717"/>
        <label>3</label>
    </ligand>
    <ligandPart>
        <name>Fe</name>
        <dbReference type="ChEBI" id="CHEBI:18248"/>
    </ligandPart>
</feature>
<dbReference type="PROSITE" id="PS51007">
    <property type="entry name" value="CYTC"/>
    <property type="match status" value="3"/>
</dbReference>
<dbReference type="EMBL" id="JABEQL010000013">
    <property type="protein sequence ID" value="MBB2179702.1"/>
    <property type="molecule type" value="Genomic_DNA"/>
</dbReference>
<evidence type="ECO:0000256" key="12">
    <source>
        <dbReference type="PIRSR" id="PIRSR000018-50"/>
    </source>
</evidence>
<evidence type="ECO:0000256" key="4">
    <source>
        <dbReference type="ARBA" id="ARBA00022617"/>
    </source>
</evidence>
<evidence type="ECO:0000256" key="7">
    <source>
        <dbReference type="ARBA" id="ARBA00022729"/>
    </source>
</evidence>
<dbReference type="SUPFAM" id="SSF46626">
    <property type="entry name" value="Cytochrome c"/>
    <property type="match status" value="3"/>
</dbReference>
<dbReference type="PRINTS" id="PR00605">
    <property type="entry name" value="CYTCHROMECIC"/>
</dbReference>
<name>A0A7W4JER3_9PROT</name>
<keyword evidence="16" id="KW-1185">Reference proteome</keyword>
<feature type="binding site" description="covalent" evidence="12">
    <location>
        <position position="187"/>
    </location>
    <ligand>
        <name>heme c</name>
        <dbReference type="ChEBI" id="CHEBI:61717"/>
        <label>2</label>
    </ligand>
</feature>
<keyword evidence="3" id="KW-1003">Cell membrane</keyword>
<dbReference type="InterPro" id="IPR051459">
    <property type="entry name" value="Cytochrome_c-type_DH"/>
</dbReference>
<evidence type="ECO:0000259" key="14">
    <source>
        <dbReference type="PROSITE" id="PS51007"/>
    </source>
</evidence>
<keyword evidence="11" id="KW-0472">Membrane</keyword>
<feature type="domain" description="Cytochrome c" evidence="14">
    <location>
        <begin position="169"/>
        <end position="283"/>
    </location>
</feature>
<evidence type="ECO:0000256" key="5">
    <source>
        <dbReference type="ARBA" id="ARBA00022660"/>
    </source>
</evidence>
<organism evidence="15 16">
    <name type="scientific">Gluconacetobacter tumulicola</name>
    <dbReference type="NCBI Taxonomy" id="1017177"/>
    <lineage>
        <taxon>Bacteria</taxon>
        <taxon>Pseudomonadati</taxon>
        <taxon>Pseudomonadota</taxon>
        <taxon>Alphaproteobacteria</taxon>
        <taxon>Acetobacterales</taxon>
        <taxon>Acetobacteraceae</taxon>
        <taxon>Gluconacetobacter</taxon>
    </lineage>
</organism>
<feature type="binding site" description="covalent" evidence="12">
    <location>
        <position position="318"/>
    </location>
    <ligand>
        <name>heme c</name>
        <dbReference type="ChEBI" id="CHEBI:61717"/>
        <label>3</label>
    </ligand>
</feature>
<comment type="cofactor">
    <cofactor evidence="12">
        <name>heme c</name>
        <dbReference type="ChEBI" id="CHEBI:61717"/>
    </cofactor>
    <text evidence="12">Binds 3 heme c groups covalently per subunit.</text>
</comment>
<evidence type="ECO:0000256" key="2">
    <source>
        <dbReference type="ARBA" id="ARBA00022448"/>
    </source>
</evidence>
<protein>
    <submittedName>
        <fullName evidence="15">Cytochrome c</fullName>
    </submittedName>
</protein>
<dbReference type="Pfam" id="PF00034">
    <property type="entry name" value="Cytochrom_C"/>
    <property type="match status" value="2"/>
</dbReference>
<dbReference type="PIRSF" id="PIRSF000018">
    <property type="entry name" value="Mb_ADH_cyt_c"/>
    <property type="match status" value="1"/>
</dbReference>
<dbReference type="Proteomes" id="UP000525623">
    <property type="component" value="Unassembled WGS sequence"/>
</dbReference>
<evidence type="ECO:0000256" key="10">
    <source>
        <dbReference type="ARBA" id="ARBA00023004"/>
    </source>
</evidence>
<dbReference type="InterPro" id="IPR009056">
    <property type="entry name" value="Cyt_c-like_dom"/>
</dbReference>
<dbReference type="InterPro" id="IPR008168">
    <property type="entry name" value="Cyt_C_IC"/>
</dbReference>
<keyword evidence="5" id="KW-0679">Respiratory chain</keyword>
<comment type="subcellular location">
    <subcellularLocation>
        <location evidence="1">Cell membrane</location>
    </subcellularLocation>
</comment>
<dbReference type="InterPro" id="IPR036909">
    <property type="entry name" value="Cyt_c-like_dom_sf"/>
</dbReference>
<feature type="binding site" description="axial binding residue" evidence="13">
    <location>
        <position position="40"/>
    </location>
    <ligand>
        <name>heme c</name>
        <dbReference type="ChEBI" id="CHEBI:61717"/>
        <label>1</label>
    </ligand>
    <ligandPart>
        <name>Fe</name>
        <dbReference type="ChEBI" id="CHEBI:18248"/>
    </ligandPart>
</feature>
<keyword evidence="6 13" id="KW-0479">Metal-binding</keyword>
<dbReference type="InterPro" id="IPR014353">
    <property type="entry name" value="Membr-bd_ADH_cyt_c"/>
</dbReference>
<dbReference type="GO" id="GO:0009055">
    <property type="term" value="F:electron transfer activity"/>
    <property type="evidence" value="ECO:0007669"/>
    <property type="project" value="InterPro"/>
</dbReference>
<keyword evidence="10 13" id="KW-0408">Iron</keyword>
<dbReference type="PANTHER" id="PTHR35008:SF8">
    <property type="entry name" value="ALCOHOL DEHYDROGENASE CYTOCHROME C SUBUNIT"/>
    <property type="match status" value="1"/>
</dbReference>
<keyword evidence="4 12" id="KW-0349">Heme</keyword>
<keyword evidence="2" id="KW-0813">Transport</keyword>
<evidence type="ECO:0000256" key="13">
    <source>
        <dbReference type="PIRSR" id="PIRSR000018-51"/>
    </source>
</evidence>
<feature type="binding site" description="covalent" evidence="12">
    <location>
        <position position="321"/>
    </location>
    <ligand>
        <name>heme c</name>
        <dbReference type="ChEBI" id="CHEBI:61717"/>
        <label>3</label>
    </ligand>
</feature>
<evidence type="ECO:0000256" key="11">
    <source>
        <dbReference type="ARBA" id="ARBA00023136"/>
    </source>
</evidence>
<gene>
    <name evidence="15" type="ORF">HLH29_11060</name>
</gene>
<evidence type="ECO:0000256" key="6">
    <source>
        <dbReference type="ARBA" id="ARBA00022723"/>
    </source>
</evidence>
<evidence type="ECO:0000256" key="9">
    <source>
        <dbReference type="ARBA" id="ARBA00022982"/>
    </source>
</evidence>
<dbReference type="GO" id="GO:0005886">
    <property type="term" value="C:plasma membrane"/>
    <property type="evidence" value="ECO:0007669"/>
    <property type="project" value="UniProtKB-SubCell"/>
</dbReference>
<feature type="binding site" description="covalent" evidence="12">
    <location>
        <position position="36"/>
    </location>
    <ligand>
        <name>heme c</name>
        <dbReference type="ChEBI" id="CHEBI:61717"/>
        <label>1</label>
    </ligand>
</feature>
<evidence type="ECO:0000313" key="16">
    <source>
        <dbReference type="Proteomes" id="UP000525623"/>
    </source>
</evidence>
<proteinExistence type="predicted"/>
<dbReference type="PANTHER" id="PTHR35008">
    <property type="entry name" value="BLL4482 PROTEIN-RELATED"/>
    <property type="match status" value="1"/>
</dbReference>
<feature type="binding site" description="axial binding residue" evidence="13">
    <location>
        <position position="188"/>
    </location>
    <ligand>
        <name>heme c</name>
        <dbReference type="ChEBI" id="CHEBI:61717"/>
        <label>2</label>
    </ligand>
    <ligandPart>
        <name>Fe</name>
        <dbReference type="ChEBI" id="CHEBI:18248"/>
    </ligandPart>
</feature>
<dbReference type="AlphaFoldDB" id="A0A7W4JER3"/>
<reference evidence="15 16" key="1">
    <citation type="submission" date="2020-04" db="EMBL/GenBank/DDBJ databases">
        <title>Description of novel Gluconacetobacter.</title>
        <authorList>
            <person name="Sombolestani A."/>
        </authorList>
    </citation>
    <scope>NUCLEOTIDE SEQUENCE [LARGE SCALE GENOMIC DNA]</scope>
    <source>
        <strain evidence="15 16">LMG 27725</strain>
    </source>
</reference>
<feature type="binding site" description="covalent" evidence="12">
    <location>
        <position position="184"/>
    </location>
    <ligand>
        <name>heme c</name>
        <dbReference type="ChEBI" id="CHEBI:61717"/>
        <label>2</label>
    </ligand>
</feature>
<keyword evidence="9" id="KW-0249">Electron transport</keyword>
<feature type="domain" description="Cytochrome c" evidence="14">
    <location>
        <begin position="22"/>
        <end position="125"/>
    </location>
</feature>
<evidence type="ECO:0000313" key="15">
    <source>
        <dbReference type="EMBL" id="MBB2179702.1"/>
    </source>
</evidence>
<accession>A0A7W4JER3</accession>
<feature type="binding site" description="covalent" evidence="12">
    <location>
        <position position="39"/>
    </location>
    <ligand>
        <name>heme c</name>
        <dbReference type="ChEBI" id="CHEBI:61717"/>
        <label>1</label>
    </ligand>
</feature>
<feature type="domain" description="Cytochrome c" evidence="14">
    <location>
        <begin position="305"/>
        <end position="395"/>
    </location>
</feature>
<dbReference type="GO" id="GO:0005506">
    <property type="term" value="F:iron ion binding"/>
    <property type="evidence" value="ECO:0007669"/>
    <property type="project" value="InterPro"/>
</dbReference>
<evidence type="ECO:0000256" key="3">
    <source>
        <dbReference type="ARBA" id="ARBA00022475"/>
    </source>
</evidence>
<keyword evidence="7" id="KW-0732">Signal</keyword>
<evidence type="ECO:0000256" key="1">
    <source>
        <dbReference type="ARBA" id="ARBA00004236"/>
    </source>
</evidence>
<keyword evidence="8" id="KW-0677">Repeat</keyword>
<sequence>MSGAACLDGRAHARAPASVDPKLVEHGAYVAILGDCVACHTAQDDRPYAGGLPIASPLGTIYSTNITPDPDTGIGTYSYDDFERAVRRGIRKDGKTLYPAMPYPDFSRISDGDMHALYAFFMSGLKPAHAPNKAAGISWPLSMRWPLAWWRWVFVPKVQPAVASTDGDALADRGAYLVEGPGHCGTCHTPRGMALQQKALSPRDGTAFLAGGQIDNYTANTLRGDDLSGLGSWNEEDIVRFLKSGRNRHAAVFGGMADVVFQSTQHMSDADLQAIAHFLKTIPATKAGPAFTYNPAAAQELFAGNVSRRGARTYIDNCAACHRTSGKGYDDTFPALANNPVVNAADPSSLLHLVLIGGTIPSTVSEPTHFAMPPFGDRLSDQEIADVVTFIRSNWGNQASAINTEDVAKFRRLIAPSPVKKTL</sequence>
<dbReference type="GO" id="GO:0020037">
    <property type="term" value="F:heme binding"/>
    <property type="evidence" value="ECO:0007669"/>
    <property type="project" value="InterPro"/>
</dbReference>